<protein>
    <submittedName>
        <fullName evidence="1">Uncharacterized protein</fullName>
    </submittedName>
</protein>
<dbReference type="Proteomes" id="UP000552864">
    <property type="component" value="Unassembled WGS sequence"/>
</dbReference>
<sequence length="144" mass="16183">MIDPSGYLYARNYEIGKRDYSCNTLDSLYRININGIRYDAPCAPFILNRQHSSRDTREGFVKLLYQSLKIAVLTQDPGSKQLKRKGLANLIANIMIINDSNPLKGEAVRTATVHQTRDTGKSFFNLVWKTLFKGVKDIAGAGNL</sequence>
<dbReference type="RefSeq" id="WP_168738620.1">
    <property type="nucleotide sequence ID" value="NZ_JABAHZ010000002.1"/>
</dbReference>
<accession>A0A847SGL9</accession>
<reference evidence="1 2" key="1">
    <citation type="submission" date="2020-04" db="EMBL/GenBank/DDBJ databases">
        <authorList>
            <person name="Yin C."/>
        </authorList>
    </citation>
    <scope>NUCLEOTIDE SEQUENCE [LARGE SCALE GENOMIC DNA]</scope>
    <source>
        <strain evidence="1 2">Ak56</strain>
    </source>
</reference>
<keyword evidence="2" id="KW-1185">Reference proteome</keyword>
<evidence type="ECO:0000313" key="2">
    <source>
        <dbReference type="Proteomes" id="UP000552864"/>
    </source>
</evidence>
<comment type="caution">
    <text evidence="1">The sequence shown here is derived from an EMBL/GenBank/DDBJ whole genome shotgun (WGS) entry which is preliminary data.</text>
</comment>
<proteinExistence type="predicted"/>
<name>A0A847SGL9_9BACT</name>
<organism evidence="1 2">
    <name type="scientific">Chitinophaga eiseniae</name>
    <dbReference type="NCBI Taxonomy" id="634771"/>
    <lineage>
        <taxon>Bacteria</taxon>
        <taxon>Pseudomonadati</taxon>
        <taxon>Bacteroidota</taxon>
        <taxon>Chitinophagia</taxon>
        <taxon>Chitinophagales</taxon>
        <taxon>Chitinophagaceae</taxon>
        <taxon>Chitinophaga</taxon>
    </lineage>
</organism>
<dbReference type="EMBL" id="JABAHZ010000002">
    <property type="protein sequence ID" value="NLR79304.1"/>
    <property type="molecule type" value="Genomic_DNA"/>
</dbReference>
<dbReference type="AlphaFoldDB" id="A0A847SGL9"/>
<evidence type="ECO:0000313" key="1">
    <source>
        <dbReference type="EMBL" id="NLR79304.1"/>
    </source>
</evidence>
<gene>
    <name evidence="1" type="ORF">HGH91_11745</name>
</gene>